<dbReference type="GO" id="GO:0051604">
    <property type="term" value="P:protein maturation"/>
    <property type="evidence" value="ECO:0007669"/>
    <property type="project" value="InterPro"/>
</dbReference>
<dbReference type="eggNOG" id="COG0375">
    <property type="taxonomic scope" value="Bacteria"/>
</dbReference>
<dbReference type="GO" id="GO:0008270">
    <property type="term" value="F:zinc ion binding"/>
    <property type="evidence" value="ECO:0007669"/>
    <property type="project" value="TreeGrafter"/>
</dbReference>
<accession>Q7U6C5</accession>
<dbReference type="PANTHER" id="PTHR34535">
    <property type="entry name" value="HYDROGENASE MATURATION FACTOR HYPA"/>
    <property type="match status" value="1"/>
</dbReference>
<dbReference type="Gene3D" id="3.30.2320.80">
    <property type="match status" value="1"/>
</dbReference>
<dbReference type="AlphaFoldDB" id="Q7U6C5"/>
<organism evidence="4 5">
    <name type="scientific">Parasynechococcus marenigrum (strain WH8102)</name>
    <dbReference type="NCBI Taxonomy" id="84588"/>
    <lineage>
        <taxon>Bacteria</taxon>
        <taxon>Bacillati</taxon>
        <taxon>Cyanobacteriota</taxon>
        <taxon>Cyanophyceae</taxon>
        <taxon>Synechococcales</taxon>
        <taxon>Prochlorococcaceae</taxon>
        <taxon>Parasynechococcus</taxon>
        <taxon>Parasynechococcus marenigrum</taxon>
    </lineage>
</organism>
<reference evidence="4 5" key="1">
    <citation type="journal article" date="2003" name="Nature">
        <title>The genome of a motile marine Synechococcus.</title>
        <authorList>
            <person name="Palenik B."/>
            <person name="Brahamsha B."/>
            <person name="Larimer F."/>
            <person name="Land M."/>
            <person name="Hauser L."/>
            <person name="Chain P."/>
            <person name="Lamerdin J."/>
            <person name="Regala W."/>
            <person name="Allen E.A."/>
            <person name="McCarren J."/>
            <person name="Paulsen I."/>
            <person name="Dufresne A."/>
            <person name="Partensky F."/>
            <person name="Webb E."/>
            <person name="Waterbury J."/>
        </authorList>
    </citation>
    <scope>NUCLEOTIDE SEQUENCE [LARGE SCALE GENOMIC DNA]</scope>
    <source>
        <strain evidence="4 5">WH8102</strain>
    </source>
</reference>
<keyword evidence="1" id="KW-0533">Nickel</keyword>
<keyword evidence="3" id="KW-0862">Zinc</keyword>
<evidence type="ECO:0000256" key="1">
    <source>
        <dbReference type="ARBA" id="ARBA00022596"/>
    </source>
</evidence>
<evidence type="ECO:0000256" key="2">
    <source>
        <dbReference type="ARBA" id="ARBA00022723"/>
    </source>
</evidence>
<dbReference type="PANTHER" id="PTHR34535:SF3">
    <property type="entry name" value="HYDROGENASE MATURATION FACTOR HYPA"/>
    <property type="match status" value="1"/>
</dbReference>
<dbReference type="STRING" id="84588.SYNW1413"/>
<dbReference type="EMBL" id="BX569692">
    <property type="protein sequence ID" value="CAE07928.1"/>
    <property type="molecule type" value="Genomic_DNA"/>
</dbReference>
<dbReference type="KEGG" id="syw:SYNW1413"/>
<dbReference type="Proteomes" id="UP000001422">
    <property type="component" value="Chromosome"/>
</dbReference>
<dbReference type="GO" id="GO:0016151">
    <property type="term" value="F:nickel cation binding"/>
    <property type="evidence" value="ECO:0007669"/>
    <property type="project" value="InterPro"/>
</dbReference>
<protein>
    <submittedName>
        <fullName evidence="4">Hydrogenase expression/formation protein HypA2</fullName>
    </submittedName>
</protein>
<sequence>MHEVDMTKCLLISLNEWRQRRDDASAMVETVHLEVGRFTCVEPDQLVTTYNAAVQGTWLDGSRLTITDIPFVGRCLVCNSTYDPVPESAYRSPCCDHPLEEIVSGRELRIRSIDYRSAAGAALESSSIQRMR</sequence>
<dbReference type="PIRSF" id="PIRSF004761">
    <property type="entry name" value="Hydrgn_mat_HypA"/>
    <property type="match status" value="1"/>
</dbReference>
<evidence type="ECO:0000313" key="5">
    <source>
        <dbReference type="Proteomes" id="UP000001422"/>
    </source>
</evidence>
<dbReference type="RefSeq" id="WP_011128277.1">
    <property type="nucleotide sequence ID" value="NC_005070.1"/>
</dbReference>
<proteinExistence type="predicted"/>
<evidence type="ECO:0000313" key="4">
    <source>
        <dbReference type="EMBL" id="CAE07928.1"/>
    </source>
</evidence>
<keyword evidence="2" id="KW-0479">Metal-binding</keyword>
<gene>
    <name evidence="4" type="primary">hypA2</name>
    <name evidence="4" type="ordered locus">SYNW1413</name>
</gene>
<dbReference type="InterPro" id="IPR000688">
    <property type="entry name" value="HypA/HybF"/>
</dbReference>
<evidence type="ECO:0000256" key="3">
    <source>
        <dbReference type="ARBA" id="ARBA00022833"/>
    </source>
</evidence>
<keyword evidence="5" id="KW-1185">Reference proteome</keyword>
<name>Q7U6C5_PARMW</name>
<dbReference type="Pfam" id="PF01155">
    <property type="entry name" value="HypA"/>
    <property type="match status" value="1"/>
</dbReference>
<dbReference type="HOGENOM" id="CLU_126929_4_1_3"/>